<evidence type="ECO:0000313" key="3">
    <source>
        <dbReference type="EMBL" id="GGE64876.1"/>
    </source>
</evidence>
<feature type="signal peptide" evidence="2">
    <location>
        <begin position="1"/>
        <end position="23"/>
    </location>
</feature>
<name>A0A917EQ28_9MICC</name>
<evidence type="ECO:0000256" key="2">
    <source>
        <dbReference type="SAM" id="SignalP"/>
    </source>
</evidence>
<keyword evidence="2" id="KW-0732">Signal</keyword>
<feature type="chain" id="PRO_5038656997" evidence="2">
    <location>
        <begin position="24"/>
        <end position="199"/>
    </location>
</feature>
<evidence type="ECO:0000313" key="4">
    <source>
        <dbReference type="Proteomes" id="UP000633136"/>
    </source>
</evidence>
<accession>A0A917EQ28</accession>
<dbReference type="RefSeq" id="WP_188683302.1">
    <property type="nucleotide sequence ID" value="NZ_BMIS01000003.1"/>
</dbReference>
<dbReference type="EMBL" id="BMIS01000003">
    <property type="protein sequence ID" value="GGE64876.1"/>
    <property type="molecule type" value="Genomic_DNA"/>
</dbReference>
<protein>
    <submittedName>
        <fullName evidence="3">Uncharacterized protein</fullName>
    </submittedName>
</protein>
<dbReference type="PROSITE" id="PS51257">
    <property type="entry name" value="PROKAR_LIPOPROTEIN"/>
    <property type="match status" value="1"/>
</dbReference>
<reference evidence="3" key="2">
    <citation type="submission" date="2020-09" db="EMBL/GenBank/DDBJ databases">
        <authorList>
            <person name="Sun Q."/>
            <person name="Zhou Y."/>
        </authorList>
    </citation>
    <scope>NUCLEOTIDE SEQUENCE</scope>
    <source>
        <strain evidence="3">CGMCC 1.15388</strain>
    </source>
</reference>
<keyword evidence="4" id="KW-1185">Reference proteome</keyword>
<sequence>MATQRKFWTAWTAVGLLALTACAEGEGAEENPEDAAQQEAPQDGVGQDAGQEGSDQEASEDQRAYAFGANQVETTEDGDPVYSFTLEAEGGEALEDAHVVHTLPEGLEPRSTEPEGEEHEDSLTQSWTTDISAEEPLQVEREAVLVSPEAAVQDTDPDEVVDAGQGEEDDFFESTFCLYEETGGEEIDCVTLQVNVEQD</sequence>
<organism evidence="3 4">
    <name type="scientific">Nesterenkonia cremea</name>
    <dbReference type="NCBI Taxonomy" id="1882340"/>
    <lineage>
        <taxon>Bacteria</taxon>
        <taxon>Bacillati</taxon>
        <taxon>Actinomycetota</taxon>
        <taxon>Actinomycetes</taxon>
        <taxon>Micrococcales</taxon>
        <taxon>Micrococcaceae</taxon>
        <taxon>Nesterenkonia</taxon>
    </lineage>
</organism>
<feature type="region of interest" description="Disordered" evidence="1">
    <location>
        <begin position="25"/>
        <end position="126"/>
    </location>
</feature>
<dbReference type="Proteomes" id="UP000633136">
    <property type="component" value="Unassembled WGS sequence"/>
</dbReference>
<evidence type="ECO:0000256" key="1">
    <source>
        <dbReference type="SAM" id="MobiDB-lite"/>
    </source>
</evidence>
<gene>
    <name evidence="3" type="ORF">GCM10011401_10000</name>
</gene>
<reference evidence="3" key="1">
    <citation type="journal article" date="2014" name="Int. J. Syst. Evol. Microbiol.">
        <title>Complete genome sequence of Corynebacterium casei LMG S-19264T (=DSM 44701T), isolated from a smear-ripened cheese.</title>
        <authorList>
            <consortium name="US DOE Joint Genome Institute (JGI-PGF)"/>
            <person name="Walter F."/>
            <person name="Albersmeier A."/>
            <person name="Kalinowski J."/>
            <person name="Ruckert C."/>
        </authorList>
    </citation>
    <scope>NUCLEOTIDE SEQUENCE</scope>
    <source>
        <strain evidence="3">CGMCC 1.15388</strain>
    </source>
</reference>
<comment type="caution">
    <text evidence="3">The sequence shown here is derived from an EMBL/GenBank/DDBJ whole genome shotgun (WGS) entry which is preliminary data.</text>
</comment>
<proteinExistence type="predicted"/>
<dbReference type="AlphaFoldDB" id="A0A917EQ28"/>